<gene>
    <name evidence="3" type="ORF">AMLFYP55_02279</name>
</gene>
<evidence type="ECO:0000313" key="3">
    <source>
        <dbReference type="EMBL" id="VYS96382.1"/>
    </source>
</evidence>
<dbReference type="RefSeq" id="WP_102722783.1">
    <property type="nucleotide sequence ID" value="NZ_CACRSS010000003.1"/>
</dbReference>
<dbReference type="InterPro" id="IPR008984">
    <property type="entry name" value="SMAD_FHA_dom_sf"/>
</dbReference>
<dbReference type="PROSITE" id="PS50006">
    <property type="entry name" value="FHA_DOMAIN"/>
    <property type="match status" value="1"/>
</dbReference>
<feature type="compositionally biased region" description="Basic and acidic residues" evidence="1">
    <location>
        <begin position="95"/>
        <end position="119"/>
    </location>
</feature>
<evidence type="ECO:0000259" key="2">
    <source>
        <dbReference type="PROSITE" id="PS50006"/>
    </source>
</evidence>
<accession>A0A6N2STS5</accession>
<dbReference type="Gene3D" id="2.60.200.20">
    <property type="match status" value="1"/>
</dbReference>
<dbReference type="CDD" id="cd00060">
    <property type="entry name" value="FHA"/>
    <property type="match status" value="1"/>
</dbReference>
<dbReference type="InterPro" id="IPR000253">
    <property type="entry name" value="FHA_dom"/>
</dbReference>
<reference evidence="3" key="1">
    <citation type="submission" date="2019-11" db="EMBL/GenBank/DDBJ databases">
        <authorList>
            <person name="Feng L."/>
        </authorList>
    </citation>
    <scope>NUCLEOTIDE SEQUENCE</scope>
    <source>
        <strain evidence="3">AMuciniphilaLFYP55</strain>
    </source>
</reference>
<feature type="compositionally biased region" description="Polar residues" evidence="1">
    <location>
        <begin position="71"/>
        <end position="82"/>
    </location>
</feature>
<dbReference type="OrthoDB" id="370565at2"/>
<organism evidence="3">
    <name type="scientific">Akkermansia muciniphila</name>
    <dbReference type="NCBI Taxonomy" id="239935"/>
    <lineage>
        <taxon>Bacteria</taxon>
        <taxon>Pseudomonadati</taxon>
        <taxon>Verrucomicrobiota</taxon>
        <taxon>Verrucomicrobiia</taxon>
        <taxon>Verrucomicrobiales</taxon>
        <taxon>Akkermansiaceae</taxon>
        <taxon>Akkermansia</taxon>
    </lineage>
</organism>
<feature type="region of interest" description="Disordered" evidence="1">
    <location>
        <begin position="1"/>
        <end position="126"/>
    </location>
</feature>
<feature type="domain" description="FHA" evidence="2">
    <location>
        <begin position="153"/>
        <end position="207"/>
    </location>
</feature>
<dbReference type="SUPFAM" id="SSF49879">
    <property type="entry name" value="SMAD/FHA domain"/>
    <property type="match status" value="1"/>
</dbReference>
<protein>
    <submittedName>
        <fullName evidence="3">FHA domain protein</fullName>
    </submittedName>
</protein>
<dbReference type="EMBL" id="CACRSS010000003">
    <property type="protein sequence ID" value="VYS96382.1"/>
    <property type="molecule type" value="Genomic_DNA"/>
</dbReference>
<proteinExistence type="predicted"/>
<dbReference type="Pfam" id="PF00498">
    <property type="entry name" value="FHA"/>
    <property type="match status" value="1"/>
</dbReference>
<feature type="compositionally biased region" description="Basic and acidic residues" evidence="1">
    <location>
        <begin position="1"/>
        <end position="10"/>
    </location>
</feature>
<evidence type="ECO:0000256" key="1">
    <source>
        <dbReference type="SAM" id="MobiDB-lite"/>
    </source>
</evidence>
<name>A0A6N2STS5_9BACT</name>
<dbReference type="AlphaFoldDB" id="A0A6N2STS5"/>
<sequence>MNMEDQETRMIRRGQPTGMNFPPVPDRSYEDDDATLADLPPVPGRAAPGGLGDLPTVCVQSPGQAIRPIPLSTSVDDQPTRFQRQEAPSVPVPSDSDKTVLVRPSSSREHDSSPKEETKLSGTDRSNDPVVGWIVITEGPGKGNSLCVGFGQNTIGRDESNRLVCNYGDKTISRTRHLLISYDQRSRKFFVVPGDSSNMSYLNDEVILTPIGLSPYDRIRLTEETEIMFIPLCGERFFW</sequence>